<name>A0A6C0I7Z2_9ZZZZ</name>
<dbReference type="AlphaFoldDB" id="A0A6C0I7Z2"/>
<evidence type="ECO:0000313" key="1">
    <source>
        <dbReference type="EMBL" id="QHT89054.1"/>
    </source>
</evidence>
<organism evidence="1">
    <name type="scientific">viral metagenome</name>
    <dbReference type="NCBI Taxonomy" id="1070528"/>
    <lineage>
        <taxon>unclassified sequences</taxon>
        <taxon>metagenomes</taxon>
        <taxon>organismal metagenomes</taxon>
    </lineage>
</organism>
<sequence>MPFECPKETEIAPEVELFSFEFEINMNGTETTNVNYSTKSVTFSTKSFKYDILQMNTSNNGINNPKSKHWPLIETWKTVNTTKKVKLFGKKYEIKVPLYKPTQALYEIYTLNKSEKITFFTIPSFKFQMNSDVKFSGSVSSEFSLSVEGKGGCLLQGTTASLIDNFYNDGKKILQMTNTTDRTNRIINMVANPKFLAYSSATVLLTYLLRDGLTANFTINKAGGSVGWQLNTFYIEFGDLKITIPKFQIELDFPDILKDPITGQEHPVTVSGSADKGLTVTIQLLKIPNGDFFALMLTSLQNTLRIAQSATGSSYDASYVKELEDILAQLQDGDDEVTKWLEEYLGMEYTITFYFVFCPAGMSNTPPTPFYIKVELEITVNPYKVLDDLFDAAEAIEKTMTKFENDFWNDVDNIKHTSFAHPLEKMLKGALNTVNKELLSVTESAQKEIDNKYINKTYSTTLTAMIPIEPPP</sequence>
<dbReference type="EMBL" id="MN740135">
    <property type="protein sequence ID" value="QHT89054.1"/>
    <property type="molecule type" value="Genomic_DNA"/>
</dbReference>
<reference evidence="1" key="1">
    <citation type="journal article" date="2020" name="Nature">
        <title>Giant virus diversity and host interactions through global metagenomics.</title>
        <authorList>
            <person name="Schulz F."/>
            <person name="Roux S."/>
            <person name="Paez-Espino D."/>
            <person name="Jungbluth S."/>
            <person name="Walsh D.A."/>
            <person name="Denef V.J."/>
            <person name="McMahon K.D."/>
            <person name="Konstantinidis K.T."/>
            <person name="Eloe-Fadrosh E.A."/>
            <person name="Kyrpides N.C."/>
            <person name="Woyke T."/>
        </authorList>
    </citation>
    <scope>NUCLEOTIDE SEQUENCE</scope>
    <source>
        <strain evidence="1">GVMAG-M-3300023184-51</strain>
    </source>
</reference>
<accession>A0A6C0I7Z2</accession>
<protein>
    <submittedName>
        <fullName evidence="1">Uncharacterized protein</fullName>
    </submittedName>
</protein>
<proteinExistence type="predicted"/>